<feature type="region of interest" description="Disordered" evidence="3">
    <location>
        <begin position="1"/>
        <end position="20"/>
    </location>
</feature>
<evidence type="ECO:0000256" key="3">
    <source>
        <dbReference type="SAM" id="MobiDB-lite"/>
    </source>
</evidence>
<dbReference type="InterPro" id="IPR000408">
    <property type="entry name" value="Reg_chr_condens"/>
</dbReference>
<dbReference type="SUPFAM" id="SSF50985">
    <property type="entry name" value="RCC1/BLIP-II"/>
    <property type="match status" value="1"/>
</dbReference>
<protein>
    <submittedName>
        <fullName evidence="4">Uncharacterized protein</fullName>
    </submittedName>
</protein>
<sequence>MERSVNSGTAPPEATSDSSSPQLKIADLLILIRGITAARRPRIAIPLSGSGKEGKLCMGDWEEKDWAHRIQFLFGVKIVQDAIGGWHCLAVDNQGRAYAWGIRKMEKLLQDEKSDKRNLLEIDRPKVDKSDQMVQNKIIIAGGGRHSAAPTDDGEYRRIGKLYEWRRGKHGRLGLGDDKSSKMVSQKVPTPGGNKHCPGILLRHSFSGIDYRWTNFLGTCKI</sequence>
<keyword evidence="1" id="KW-0677">Repeat</keyword>
<proteinExistence type="predicted"/>
<feature type="repeat" description="RCC1" evidence="2">
    <location>
        <begin position="95"/>
        <end position="153"/>
    </location>
</feature>
<dbReference type="Gene3D" id="2.130.10.30">
    <property type="entry name" value="Regulator of chromosome condensation 1/beta-lactamase-inhibitor protein II"/>
    <property type="match status" value="1"/>
</dbReference>
<organism evidence="4 5">
    <name type="scientific">Zingiber officinale</name>
    <name type="common">Ginger</name>
    <name type="synonym">Amomum zingiber</name>
    <dbReference type="NCBI Taxonomy" id="94328"/>
    <lineage>
        <taxon>Eukaryota</taxon>
        <taxon>Viridiplantae</taxon>
        <taxon>Streptophyta</taxon>
        <taxon>Embryophyta</taxon>
        <taxon>Tracheophyta</taxon>
        <taxon>Spermatophyta</taxon>
        <taxon>Magnoliopsida</taxon>
        <taxon>Liliopsida</taxon>
        <taxon>Zingiberales</taxon>
        <taxon>Zingiberaceae</taxon>
        <taxon>Zingiber</taxon>
    </lineage>
</organism>
<reference evidence="4 5" key="1">
    <citation type="submission" date="2020-08" db="EMBL/GenBank/DDBJ databases">
        <title>Plant Genome Project.</title>
        <authorList>
            <person name="Zhang R.-G."/>
        </authorList>
    </citation>
    <scope>NUCLEOTIDE SEQUENCE [LARGE SCALE GENOMIC DNA]</scope>
    <source>
        <tissue evidence="4">Rhizome</tissue>
    </source>
</reference>
<evidence type="ECO:0000256" key="2">
    <source>
        <dbReference type="PROSITE-ProRule" id="PRU00235"/>
    </source>
</evidence>
<dbReference type="EMBL" id="JACMSC010000011">
    <property type="protein sequence ID" value="KAG6501090.1"/>
    <property type="molecule type" value="Genomic_DNA"/>
</dbReference>
<dbReference type="Proteomes" id="UP000734854">
    <property type="component" value="Unassembled WGS sequence"/>
</dbReference>
<name>A0A8J5G5W6_ZINOF</name>
<evidence type="ECO:0000313" key="5">
    <source>
        <dbReference type="Proteomes" id="UP000734854"/>
    </source>
</evidence>
<dbReference type="InterPro" id="IPR009091">
    <property type="entry name" value="RCC1/BLIP-II"/>
</dbReference>
<dbReference type="PANTHER" id="PTHR22870:SF408">
    <property type="entry name" value="OS09G0560450 PROTEIN"/>
    <property type="match status" value="1"/>
</dbReference>
<dbReference type="PANTHER" id="PTHR22870">
    <property type="entry name" value="REGULATOR OF CHROMOSOME CONDENSATION"/>
    <property type="match status" value="1"/>
</dbReference>
<evidence type="ECO:0000256" key="1">
    <source>
        <dbReference type="ARBA" id="ARBA00022737"/>
    </source>
</evidence>
<dbReference type="PROSITE" id="PS50012">
    <property type="entry name" value="RCC1_3"/>
    <property type="match status" value="1"/>
</dbReference>
<keyword evidence="5" id="KW-1185">Reference proteome</keyword>
<accession>A0A8J5G5W6</accession>
<gene>
    <name evidence="4" type="ORF">ZIOFF_040958</name>
</gene>
<dbReference type="AlphaFoldDB" id="A0A8J5G5W6"/>
<comment type="caution">
    <text evidence="4">The sequence shown here is derived from an EMBL/GenBank/DDBJ whole genome shotgun (WGS) entry which is preliminary data.</text>
</comment>
<evidence type="ECO:0000313" key="4">
    <source>
        <dbReference type="EMBL" id="KAG6501090.1"/>
    </source>
</evidence>
<dbReference type="InterPro" id="IPR051210">
    <property type="entry name" value="Ub_ligase/GEF_domain"/>
</dbReference>